<accession>A0A9P6D1G4</accession>
<evidence type="ECO:0000313" key="1">
    <source>
        <dbReference type="EMBL" id="KAF9488766.1"/>
    </source>
</evidence>
<sequence>MRARFSPPFSAGAVCDTQDATSGLSPSLSHTHSYFVGPASTSTSTSSDVKSPLRLSPQFDAQVEYHRRLSCRAPPGTPESVELSWIGSAAGQLTGMPVDVHNSRTTRGSFCRASSWISAATTSSPQRSIAPLLRYRPQSPWISSATASTSWRSIAPLPTTIWNCDCGDYLSFVPPRSFPRMSSAITLTSSVIEHKLALLPC</sequence>
<name>A0A9P6D1G4_PLEER</name>
<gene>
    <name evidence="1" type="ORF">BDN71DRAFT_1593834</name>
</gene>
<dbReference type="Proteomes" id="UP000807025">
    <property type="component" value="Unassembled WGS sequence"/>
</dbReference>
<dbReference type="EMBL" id="MU154698">
    <property type="protein sequence ID" value="KAF9488766.1"/>
    <property type="molecule type" value="Genomic_DNA"/>
</dbReference>
<keyword evidence="2" id="KW-1185">Reference proteome</keyword>
<proteinExistence type="predicted"/>
<reference evidence="1" key="1">
    <citation type="submission" date="2020-11" db="EMBL/GenBank/DDBJ databases">
        <authorList>
            <consortium name="DOE Joint Genome Institute"/>
            <person name="Ahrendt S."/>
            <person name="Riley R."/>
            <person name="Andreopoulos W."/>
            <person name="Labutti K."/>
            <person name="Pangilinan J."/>
            <person name="Ruiz-Duenas F.J."/>
            <person name="Barrasa J.M."/>
            <person name="Sanchez-Garcia M."/>
            <person name="Camarero S."/>
            <person name="Miyauchi S."/>
            <person name="Serrano A."/>
            <person name="Linde D."/>
            <person name="Babiker R."/>
            <person name="Drula E."/>
            <person name="Ayuso-Fernandez I."/>
            <person name="Pacheco R."/>
            <person name="Padilla G."/>
            <person name="Ferreira P."/>
            <person name="Barriuso J."/>
            <person name="Kellner H."/>
            <person name="Castanera R."/>
            <person name="Alfaro M."/>
            <person name="Ramirez L."/>
            <person name="Pisabarro A.G."/>
            <person name="Kuo A."/>
            <person name="Tritt A."/>
            <person name="Lipzen A."/>
            <person name="He G."/>
            <person name="Yan M."/>
            <person name="Ng V."/>
            <person name="Cullen D."/>
            <person name="Martin F."/>
            <person name="Rosso M.-N."/>
            <person name="Henrissat B."/>
            <person name="Hibbett D."/>
            <person name="Martinez A.T."/>
            <person name="Grigoriev I.V."/>
        </authorList>
    </citation>
    <scope>NUCLEOTIDE SEQUENCE</scope>
    <source>
        <strain evidence="1">ATCC 90797</strain>
    </source>
</reference>
<dbReference type="AlphaFoldDB" id="A0A9P6D1G4"/>
<evidence type="ECO:0000313" key="2">
    <source>
        <dbReference type="Proteomes" id="UP000807025"/>
    </source>
</evidence>
<organism evidence="1 2">
    <name type="scientific">Pleurotus eryngii</name>
    <name type="common">Boletus of the steppes</name>
    <dbReference type="NCBI Taxonomy" id="5323"/>
    <lineage>
        <taxon>Eukaryota</taxon>
        <taxon>Fungi</taxon>
        <taxon>Dikarya</taxon>
        <taxon>Basidiomycota</taxon>
        <taxon>Agaricomycotina</taxon>
        <taxon>Agaricomycetes</taxon>
        <taxon>Agaricomycetidae</taxon>
        <taxon>Agaricales</taxon>
        <taxon>Pleurotineae</taxon>
        <taxon>Pleurotaceae</taxon>
        <taxon>Pleurotus</taxon>
    </lineage>
</organism>
<protein>
    <submittedName>
        <fullName evidence="1">Uncharacterized protein</fullName>
    </submittedName>
</protein>
<comment type="caution">
    <text evidence="1">The sequence shown here is derived from an EMBL/GenBank/DDBJ whole genome shotgun (WGS) entry which is preliminary data.</text>
</comment>
<feature type="non-terminal residue" evidence="1">
    <location>
        <position position="201"/>
    </location>
</feature>